<proteinExistence type="predicted"/>
<sequence length="283" mass="32013">MHELWSQIDVEVSFVCPHCKNSTATWLKVAGDQETHFEEVACEFDDDEEGWTVIIRHDENGWTAELEDAPDVDVTIKVDDSNYDGWDEPEPEPRAYGIFAGAMRDWKINVNELSTVGGAGSKNRLLFVMLYSILEVYLSDAIIGAAMENVEVQRKMLKLEGLKDKQISLATILDRPDIVREMVKTTLQGLSFHKLVPINGVCESAFGKPILPRDKDDRALVIKSVDKRHDCVHRNGVDRDGTSHTDISRDYLEKLGGLFGEMAETLENAIRDQQAKRFFDNLE</sequence>
<reference evidence="1 2" key="1">
    <citation type="submission" date="2018-06" db="EMBL/GenBank/DDBJ databases">
        <title>Whole Genome Sequence of an efficient microsymbiont, Rhizobium tropici.</title>
        <authorList>
            <person name="Srinivasan R."/>
            <person name="Singh H.V."/>
            <person name="Srivastava R."/>
            <person name="Kumari B."/>
            <person name="Radhakrishna A."/>
        </authorList>
    </citation>
    <scope>NUCLEOTIDE SEQUENCE [LARGE SCALE GENOMIC DNA]</scope>
    <source>
        <strain evidence="1 2">IGFRI Rhizo-19</strain>
    </source>
</reference>
<name>A0A329Y3I0_RHITR</name>
<evidence type="ECO:0000313" key="1">
    <source>
        <dbReference type="EMBL" id="RAX37837.1"/>
    </source>
</evidence>
<dbReference type="AlphaFoldDB" id="A0A329Y3I0"/>
<organism evidence="1 2">
    <name type="scientific">Rhizobium tropici</name>
    <dbReference type="NCBI Taxonomy" id="398"/>
    <lineage>
        <taxon>Bacteria</taxon>
        <taxon>Pseudomonadati</taxon>
        <taxon>Pseudomonadota</taxon>
        <taxon>Alphaproteobacteria</taxon>
        <taxon>Hyphomicrobiales</taxon>
        <taxon>Rhizobiaceae</taxon>
        <taxon>Rhizobium/Agrobacterium group</taxon>
        <taxon>Rhizobium</taxon>
    </lineage>
</organism>
<gene>
    <name evidence="1" type="ORF">DQ393_29535</name>
</gene>
<comment type="caution">
    <text evidence="1">The sequence shown here is derived from an EMBL/GenBank/DDBJ whole genome shotgun (WGS) entry which is preliminary data.</text>
</comment>
<dbReference type="Proteomes" id="UP000251205">
    <property type="component" value="Unassembled WGS sequence"/>
</dbReference>
<dbReference type="EMBL" id="QMKK01000056">
    <property type="protein sequence ID" value="RAX37837.1"/>
    <property type="molecule type" value="Genomic_DNA"/>
</dbReference>
<protein>
    <submittedName>
        <fullName evidence="1">Uncharacterized protein</fullName>
    </submittedName>
</protein>
<evidence type="ECO:0000313" key="2">
    <source>
        <dbReference type="Proteomes" id="UP000251205"/>
    </source>
</evidence>
<accession>A0A329Y3I0</accession>